<accession>A0A9D1UPR3</accession>
<dbReference type="GO" id="GO:0006772">
    <property type="term" value="P:thiamine metabolic process"/>
    <property type="evidence" value="ECO:0007669"/>
    <property type="project" value="UniProtKB-UniRule"/>
</dbReference>
<dbReference type="EC" id="2.7.6.2" evidence="5"/>
<dbReference type="InterPro" id="IPR053149">
    <property type="entry name" value="TPK"/>
</dbReference>
<dbReference type="InterPro" id="IPR007373">
    <property type="entry name" value="Thiamin_PyroPKinase_B1-bd"/>
</dbReference>
<dbReference type="GO" id="GO:0005524">
    <property type="term" value="F:ATP binding"/>
    <property type="evidence" value="ECO:0007669"/>
    <property type="project" value="UniProtKB-KW"/>
</dbReference>
<dbReference type="EMBL" id="DXGA01000169">
    <property type="protein sequence ID" value="HIW94456.1"/>
    <property type="molecule type" value="Genomic_DNA"/>
</dbReference>
<keyword evidence="1 7" id="KW-0808">Transferase</keyword>
<dbReference type="GO" id="GO:0009229">
    <property type="term" value="P:thiamine diphosphate biosynthetic process"/>
    <property type="evidence" value="ECO:0007669"/>
    <property type="project" value="InterPro"/>
</dbReference>
<keyword evidence="4" id="KW-0067">ATP-binding</keyword>
<evidence type="ECO:0000256" key="2">
    <source>
        <dbReference type="ARBA" id="ARBA00022741"/>
    </source>
</evidence>
<dbReference type="InterPro" id="IPR036371">
    <property type="entry name" value="TPK_B1-bd_sf"/>
</dbReference>
<evidence type="ECO:0000256" key="1">
    <source>
        <dbReference type="ARBA" id="ARBA00022679"/>
    </source>
</evidence>
<reference evidence="7" key="2">
    <citation type="submission" date="2021-04" db="EMBL/GenBank/DDBJ databases">
        <authorList>
            <person name="Gilroy R."/>
        </authorList>
    </citation>
    <scope>NUCLEOTIDE SEQUENCE</scope>
    <source>
        <strain evidence="7">ChiGjej6B6-1540</strain>
    </source>
</reference>
<dbReference type="Proteomes" id="UP000824192">
    <property type="component" value="Unassembled WGS sequence"/>
</dbReference>
<dbReference type="GO" id="GO:0030975">
    <property type="term" value="F:thiamine binding"/>
    <property type="evidence" value="ECO:0007669"/>
    <property type="project" value="InterPro"/>
</dbReference>
<dbReference type="GO" id="GO:0004788">
    <property type="term" value="F:thiamine diphosphokinase activity"/>
    <property type="evidence" value="ECO:0007669"/>
    <property type="project" value="UniProtKB-UniRule"/>
</dbReference>
<dbReference type="GO" id="GO:0016301">
    <property type="term" value="F:kinase activity"/>
    <property type="evidence" value="ECO:0007669"/>
    <property type="project" value="UniProtKB-KW"/>
</dbReference>
<evidence type="ECO:0000256" key="5">
    <source>
        <dbReference type="NCBIfam" id="TIGR01378"/>
    </source>
</evidence>
<keyword evidence="3" id="KW-0418">Kinase</keyword>
<dbReference type="Pfam" id="PF04263">
    <property type="entry name" value="TPK_catalytic"/>
    <property type="match status" value="1"/>
</dbReference>
<dbReference type="SUPFAM" id="SSF63999">
    <property type="entry name" value="Thiamin pyrophosphokinase, catalytic domain"/>
    <property type="match status" value="1"/>
</dbReference>
<organism evidence="7 8">
    <name type="scientific">Candidatus Flavonifractor merdipullorum</name>
    <dbReference type="NCBI Taxonomy" id="2838590"/>
    <lineage>
        <taxon>Bacteria</taxon>
        <taxon>Bacillati</taxon>
        <taxon>Bacillota</taxon>
        <taxon>Clostridia</taxon>
        <taxon>Eubacteriales</taxon>
        <taxon>Oscillospiraceae</taxon>
        <taxon>Flavonifractor</taxon>
    </lineage>
</organism>
<dbReference type="PANTHER" id="PTHR41299:SF1">
    <property type="entry name" value="THIAMINE PYROPHOSPHOKINASE"/>
    <property type="match status" value="1"/>
</dbReference>
<dbReference type="SUPFAM" id="SSF63862">
    <property type="entry name" value="Thiamin pyrophosphokinase, substrate-binding domain"/>
    <property type="match status" value="1"/>
</dbReference>
<keyword evidence="2" id="KW-0547">Nucleotide-binding</keyword>
<evidence type="ECO:0000313" key="7">
    <source>
        <dbReference type="EMBL" id="HIW94456.1"/>
    </source>
</evidence>
<gene>
    <name evidence="7" type="ORF">H9868_07950</name>
</gene>
<dbReference type="InterPro" id="IPR007371">
    <property type="entry name" value="TPK_catalytic"/>
</dbReference>
<evidence type="ECO:0000256" key="3">
    <source>
        <dbReference type="ARBA" id="ARBA00022777"/>
    </source>
</evidence>
<comment type="caution">
    <text evidence="7">The sequence shown here is derived from an EMBL/GenBank/DDBJ whole genome shotgun (WGS) entry which is preliminary data.</text>
</comment>
<name>A0A9D1UPR3_9FIRM</name>
<evidence type="ECO:0000313" key="8">
    <source>
        <dbReference type="Proteomes" id="UP000824192"/>
    </source>
</evidence>
<reference evidence="7" key="1">
    <citation type="journal article" date="2021" name="PeerJ">
        <title>Extensive microbial diversity within the chicken gut microbiome revealed by metagenomics and culture.</title>
        <authorList>
            <person name="Gilroy R."/>
            <person name="Ravi A."/>
            <person name="Getino M."/>
            <person name="Pursley I."/>
            <person name="Horton D.L."/>
            <person name="Alikhan N.F."/>
            <person name="Baker D."/>
            <person name="Gharbi K."/>
            <person name="Hall N."/>
            <person name="Watson M."/>
            <person name="Adriaenssens E.M."/>
            <person name="Foster-Nyarko E."/>
            <person name="Jarju S."/>
            <person name="Secka A."/>
            <person name="Antonio M."/>
            <person name="Oren A."/>
            <person name="Chaudhuri R.R."/>
            <person name="La Ragione R."/>
            <person name="Hildebrand F."/>
            <person name="Pallen M.J."/>
        </authorList>
    </citation>
    <scope>NUCLEOTIDE SEQUENCE</scope>
    <source>
        <strain evidence="7">ChiGjej6B6-1540</strain>
    </source>
</reference>
<dbReference type="AlphaFoldDB" id="A0A9D1UPR3"/>
<proteinExistence type="predicted"/>
<dbReference type="PANTHER" id="PTHR41299">
    <property type="entry name" value="THIAMINE PYROPHOSPHOKINASE"/>
    <property type="match status" value="1"/>
</dbReference>
<dbReference type="NCBIfam" id="TIGR01378">
    <property type="entry name" value="thi_PPkinase"/>
    <property type="match status" value="1"/>
</dbReference>
<dbReference type="Pfam" id="PF04265">
    <property type="entry name" value="TPK_B1_binding"/>
    <property type="match status" value="1"/>
</dbReference>
<dbReference type="SMART" id="SM00983">
    <property type="entry name" value="TPK_B1_binding"/>
    <property type="match status" value="1"/>
</dbReference>
<dbReference type="InterPro" id="IPR036759">
    <property type="entry name" value="TPK_catalytic_sf"/>
</dbReference>
<dbReference type="InterPro" id="IPR006282">
    <property type="entry name" value="Thi_PPkinase"/>
</dbReference>
<evidence type="ECO:0000256" key="4">
    <source>
        <dbReference type="ARBA" id="ARBA00022840"/>
    </source>
</evidence>
<protein>
    <recommendedName>
        <fullName evidence="5">Thiamine diphosphokinase</fullName>
        <ecNumber evidence="5">2.7.6.2</ecNumber>
    </recommendedName>
</protein>
<evidence type="ECO:0000259" key="6">
    <source>
        <dbReference type="SMART" id="SM00983"/>
    </source>
</evidence>
<dbReference type="Gene3D" id="3.40.50.10240">
    <property type="entry name" value="Thiamin pyrophosphokinase, catalytic domain"/>
    <property type="match status" value="1"/>
</dbReference>
<sequence length="215" mass="22977">METASNARGVIFGAVPCADWSFLGDYLTEDVKVYCADGGLSGALAAGLTPHLVVGDWDSGGHPVTGVPCTVLPVEKDLTDLQAAMDLALADGCTELVLCGCVGGRRLDHTVFNLLLLEWLKDRGGRGIIVDRESETRLLDGEEVLLSGGPKYHYLSLAPLDRQLTGVTMEGVKYPLRNATLTRGDTLSVSNEQTAPQARIKVGEGRALLIRSQRD</sequence>
<dbReference type="CDD" id="cd07995">
    <property type="entry name" value="TPK"/>
    <property type="match status" value="1"/>
</dbReference>
<feature type="domain" description="Thiamin pyrophosphokinase thiamin-binding" evidence="6">
    <location>
        <begin position="148"/>
        <end position="208"/>
    </location>
</feature>